<sequence length="63" mass="7147">MKTLTKIKNQAIKFHKNEAGLEALQVVMIIAIAAIFLIFIKTNWETVKGWAQDLIDQITGFTE</sequence>
<proteinExistence type="predicted"/>
<name>A0A518JLP8_9BACT</name>
<keyword evidence="1" id="KW-0472">Membrane</keyword>
<dbReference type="AlphaFoldDB" id="A0A518JLP8"/>
<evidence type="ECO:0000313" key="3">
    <source>
        <dbReference type="Proteomes" id="UP000315082"/>
    </source>
</evidence>
<keyword evidence="3" id="KW-1185">Reference proteome</keyword>
<keyword evidence="1" id="KW-1133">Transmembrane helix</keyword>
<dbReference type="Proteomes" id="UP000315082">
    <property type="component" value="Chromosome"/>
</dbReference>
<dbReference type="EMBL" id="CP036348">
    <property type="protein sequence ID" value="QDV66476.1"/>
    <property type="molecule type" value="Genomic_DNA"/>
</dbReference>
<keyword evidence="1" id="KW-0812">Transmembrane</keyword>
<feature type="transmembrane region" description="Helical" evidence="1">
    <location>
        <begin position="21"/>
        <end position="40"/>
    </location>
</feature>
<dbReference type="KEGG" id="rcf:Poly24_01620"/>
<protein>
    <submittedName>
        <fullName evidence="2">Uncharacterized protein</fullName>
    </submittedName>
</protein>
<reference evidence="2 3" key="1">
    <citation type="submission" date="2019-02" db="EMBL/GenBank/DDBJ databases">
        <title>Deep-cultivation of Planctomycetes and their phenomic and genomic characterization uncovers novel biology.</title>
        <authorList>
            <person name="Wiegand S."/>
            <person name="Jogler M."/>
            <person name="Boedeker C."/>
            <person name="Pinto D."/>
            <person name="Vollmers J."/>
            <person name="Rivas-Marin E."/>
            <person name="Kohn T."/>
            <person name="Peeters S.H."/>
            <person name="Heuer A."/>
            <person name="Rast P."/>
            <person name="Oberbeckmann S."/>
            <person name="Bunk B."/>
            <person name="Jeske O."/>
            <person name="Meyerdierks A."/>
            <person name="Storesund J.E."/>
            <person name="Kallscheuer N."/>
            <person name="Luecker S."/>
            <person name="Lage O.M."/>
            <person name="Pohl T."/>
            <person name="Merkel B.J."/>
            <person name="Hornburger P."/>
            <person name="Mueller R.-W."/>
            <person name="Bruemmer F."/>
            <person name="Labrenz M."/>
            <person name="Spormann A.M."/>
            <person name="Op den Camp H."/>
            <person name="Overmann J."/>
            <person name="Amann R."/>
            <person name="Jetten M.S.M."/>
            <person name="Mascher T."/>
            <person name="Medema M.H."/>
            <person name="Devos D.P."/>
            <person name="Kaster A.-K."/>
            <person name="Ovreas L."/>
            <person name="Rohde M."/>
            <person name="Galperin M.Y."/>
            <person name="Jogler C."/>
        </authorList>
    </citation>
    <scope>NUCLEOTIDE SEQUENCE [LARGE SCALE GENOMIC DNA]</scope>
    <source>
        <strain evidence="2 3">Poly24</strain>
    </source>
</reference>
<organism evidence="2 3">
    <name type="scientific">Rosistilla carotiformis</name>
    <dbReference type="NCBI Taxonomy" id="2528017"/>
    <lineage>
        <taxon>Bacteria</taxon>
        <taxon>Pseudomonadati</taxon>
        <taxon>Planctomycetota</taxon>
        <taxon>Planctomycetia</taxon>
        <taxon>Pirellulales</taxon>
        <taxon>Pirellulaceae</taxon>
        <taxon>Rosistilla</taxon>
    </lineage>
</organism>
<accession>A0A518JLP8</accession>
<evidence type="ECO:0000313" key="2">
    <source>
        <dbReference type="EMBL" id="QDV66476.1"/>
    </source>
</evidence>
<dbReference type="RefSeq" id="WP_145089086.1">
    <property type="nucleotide sequence ID" value="NZ_CP036348.1"/>
</dbReference>
<gene>
    <name evidence="2" type="ORF">Poly24_01620</name>
</gene>
<evidence type="ECO:0000256" key="1">
    <source>
        <dbReference type="SAM" id="Phobius"/>
    </source>
</evidence>